<name>A0A9E7M838_9CAUD</name>
<dbReference type="Proteomes" id="UP001056005">
    <property type="component" value="Segment"/>
</dbReference>
<protein>
    <submittedName>
        <fullName evidence="1">Uncharacterized protein</fullName>
    </submittedName>
</protein>
<evidence type="ECO:0000313" key="1">
    <source>
        <dbReference type="EMBL" id="URY99212.1"/>
    </source>
</evidence>
<accession>A0A9E7M838</accession>
<evidence type="ECO:0000313" key="2">
    <source>
        <dbReference type="Proteomes" id="UP001056005"/>
    </source>
</evidence>
<organism evidence="1 2">
    <name type="scientific">Klebsiella phage 6939</name>
    <dbReference type="NCBI Taxonomy" id="2912295"/>
    <lineage>
        <taxon>Viruses</taxon>
        <taxon>Duplodnaviria</taxon>
        <taxon>Heunggongvirae</taxon>
        <taxon>Uroviricota</taxon>
        <taxon>Caudoviricetes</taxon>
        <taxon>Autographivirales</taxon>
        <taxon>Autographivirales incertae sedis</taxon>
        <taxon>Reminisvirus</taxon>
        <taxon>Reminisvirus 6939</taxon>
    </lineage>
</organism>
<reference evidence="1" key="1">
    <citation type="submission" date="2021-11" db="EMBL/GenBank/DDBJ databases">
        <title>The TAILOR 12: Case summaries of 12 patient that have undergone phage therapy for multidrug-resistant infections.</title>
        <authorList>
            <person name="Green S."/>
            <person name="Terwilliger A."/>
            <person name="Clark J."/>
            <person name="Salazar K."/>
            <person name="Maresso A."/>
        </authorList>
    </citation>
    <scope>NUCLEOTIDE SEQUENCE</scope>
</reference>
<keyword evidence="2" id="KW-1185">Reference proteome</keyword>
<proteinExistence type="predicted"/>
<dbReference type="EMBL" id="OL362271">
    <property type="protein sequence ID" value="URY99212.1"/>
    <property type="molecule type" value="Genomic_DNA"/>
</dbReference>
<sequence length="98" mass="11545">MATSGYLDRFLVSDKARALYHIKKGMYYKGNKITQVLDISTSEDMLSLNLRVFVLLELDNSELHRVKCTDDEQPTDVVPRKYRNHVNLQKLEDNYHER</sequence>
<gene>
    <name evidence="1" type="ORF">6939_0033</name>
</gene>